<protein>
    <submittedName>
        <fullName evidence="1">Ornithine cyclodeaminase</fullName>
    </submittedName>
</protein>
<evidence type="ECO:0000313" key="2">
    <source>
        <dbReference type="Proteomes" id="UP000271587"/>
    </source>
</evidence>
<dbReference type="InterPro" id="IPR003462">
    <property type="entry name" value="ODC_Mu_crystall"/>
</dbReference>
<dbReference type="RefSeq" id="WP_245998815.1">
    <property type="nucleotide sequence ID" value="NZ_CP033897.1"/>
</dbReference>
<dbReference type="Gene3D" id="3.30.1780.10">
    <property type="entry name" value="ornithine cyclodeaminase, domain 1"/>
    <property type="match status" value="1"/>
</dbReference>
<dbReference type="PANTHER" id="PTHR13812:SF19">
    <property type="entry name" value="KETIMINE REDUCTASE MU-CRYSTALLIN"/>
    <property type="match status" value="1"/>
</dbReference>
<dbReference type="EMBL" id="CP033897">
    <property type="protein sequence ID" value="AZA11947.1"/>
    <property type="molecule type" value="Genomic_DNA"/>
</dbReference>
<evidence type="ECO:0000313" key="1">
    <source>
        <dbReference type="EMBL" id="AZA11947.1"/>
    </source>
</evidence>
<dbReference type="InterPro" id="IPR036291">
    <property type="entry name" value="NAD(P)-bd_dom_sf"/>
</dbReference>
<name>A0A3G6J1R1_9CORY</name>
<dbReference type="PANTHER" id="PTHR13812">
    <property type="entry name" value="KETIMINE REDUCTASE MU-CRYSTALLIN"/>
    <property type="match status" value="1"/>
</dbReference>
<dbReference type="GO" id="GO:0005737">
    <property type="term" value="C:cytoplasm"/>
    <property type="evidence" value="ECO:0007669"/>
    <property type="project" value="TreeGrafter"/>
</dbReference>
<dbReference type="Proteomes" id="UP000271587">
    <property type="component" value="Chromosome"/>
</dbReference>
<dbReference type="Pfam" id="PF02423">
    <property type="entry name" value="OCD_Mu_crystall"/>
    <property type="match status" value="1"/>
</dbReference>
<dbReference type="AlphaFoldDB" id="A0A3G6J1R1"/>
<reference evidence="1 2" key="1">
    <citation type="submission" date="2018-11" db="EMBL/GenBank/DDBJ databases">
        <authorList>
            <person name="Kleinhagauer T."/>
            <person name="Glaeser S.P."/>
            <person name="Spergser J."/>
            <person name="Ruckert C."/>
            <person name="Kaempfer P."/>
            <person name="Busse H.-J."/>
        </authorList>
    </citation>
    <scope>NUCLEOTIDE SEQUENCE [LARGE SCALE GENOMIC DNA]</scope>
    <source>
        <strain evidence="1 2">W8</strain>
    </source>
</reference>
<accession>A0A3G6J1R1</accession>
<dbReference type="Gene3D" id="3.40.50.720">
    <property type="entry name" value="NAD(P)-binding Rossmann-like Domain"/>
    <property type="match status" value="1"/>
</dbReference>
<dbReference type="InterPro" id="IPR023401">
    <property type="entry name" value="ODC_N"/>
</dbReference>
<proteinExistence type="predicted"/>
<dbReference type="SUPFAM" id="SSF51735">
    <property type="entry name" value="NAD(P)-binding Rossmann-fold domains"/>
    <property type="match status" value="1"/>
</dbReference>
<gene>
    <name evidence="1" type="ORF">CGERO_08250</name>
</gene>
<keyword evidence="2" id="KW-1185">Reference proteome</keyword>
<dbReference type="KEGG" id="cgk:CGERO_08250"/>
<sequence length="300" mass="31143">MKVFDYAEVQARISPARALSLLTSALKSGFEPADDPARSITPVPAGQILSMPAAIPGWAGAKIIGLAPGNTDLPRIDGTYVLFDGPTLQLKAVIDGVALTNIRTPAVSALAATKLLAPGVVDKMVVFGTGPQGVGHARALADLRSVRDCVLVGRDTEKAEAAVAELASMGITARVGSAPDAKDADVIVCATSAGSPLFEAADVRDDVCVLAIGSHETDRREVPSALMSRALVVVEDVSTALREAGDVVMAIEDGSIAESDLHTLKGLVLEEVEVDYTKPRVFKGTGMSWEDLAVAVGMME</sequence>
<dbReference type="PIRSF" id="PIRSF001439">
    <property type="entry name" value="CryM"/>
    <property type="match status" value="1"/>
</dbReference>
<organism evidence="1 2">
    <name type="scientific">Corynebacterium gerontici</name>
    <dbReference type="NCBI Taxonomy" id="2079234"/>
    <lineage>
        <taxon>Bacteria</taxon>
        <taxon>Bacillati</taxon>
        <taxon>Actinomycetota</taxon>
        <taxon>Actinomycetes</taxon>
        <taxon>Mycobacteriales</taxon>
        <taxon>Corynebacteriaceae</taxon>
        <taxon>Corynebacterium</taxon>
    </lineage>
</organism>